<dbReference type="InterPro" id="IPR024134">
    <property type="entry name" value="SOD_Cu/Zn_/chaperone"/>
</dbReference>
<gene>
    <name evidence="4" type="ORF">ACFFMS_01030</name>
</gene>
<dbReference type="InterPro" id="IPR001424">
    <property type="entry name" value="SOD_Cu_Zn_dom"/>
</dbReference>
<comment type="caution">
    <text evidence="4">The sequence shown here is derived from an EMBL/GenBank/DDBJ whole genome shotgun (WGS) entry which is preliminary data.</text>
</comment>
<dbReference type="EMBL" id="JBHMAF010000004">
    <property type="protein sequence ID" value="MFB9757140.1"/>
    <property type="molecule type" value="Genomic_DNA"/>
</dbReference>
<sequence length="178" mass="18682">MQRKLLGACFVLALLAGCDQGEPKEVEVKLQNESGDEVGKATLSDQPGGLQIKIEAKGFKPGPHGFHIHEVGVCKAPDFSSSGNHFNPGGKEHGLLNQNGAENGDLPNLIADDKGEIKAEIMAPNASLKGGKSTLRRKDGASLIITENADDGMTQPTGKSGKRLACGVIVKRSAETKE</sequence>
<dbReference type="SUPFAM" id="SSF49329">
    <property type="entry name" value="Cu,Zn superoxide dismutase-like"/>
    <property type="match status" value="1"/>
</dbReference>
<name>A0ABV5W972_9BACI</name>
<protein>
    <submittedName>
        <fullName evidence="4">Superoxide dismutase family protein</fullName>
    </submittedName>
</protein>
<evidence type="ECO:0000256" key="2">
    <source>
        <dbReference type="SAM" id="MobiDB-lite"/>
    </source>
</evidence>
<dbReference type="Proteomes" id="UP001589609">
    <property type="component" value="Unassembled WGS sequence"/>
</dbReference>
<proteinExistence type="inferred from homology"/>
<evidence type="ECO:0000259" key="3">
    <source>
        <dbReference type="Pfam" id="PF00080"/>
    </source>
</evidence>
<reference evidence="4 5" key="1">
    <citation type="submission" date="2024-09" db="EMBL/GenBank/DDBJ databases">
        <authorList>
            <person name="Sun Q."/>
            <person name="Mori K."/>
        </authorList>
    </citation>
    <scope>NUCLEOTIDE SEQUENCE [LARGE SCALE GENOMIC DNA]</scope>
    <source>
        <strain evidence="4 5">JCM 11201</strain>
    </source>
</reference>
<feature type="region of interest" description="Disordered" evidence="2">
    <location>
        <begin position="83"/>
        <end position="104"/>
    </location>
</feature>
<dbReference type="PROSITE" id="PS51257">
    <property type="entry name" value="PROKAR_LIPOPROTEIN"/>
    <property type="match status" value="1"/>
</dbReference>
<dbReference type="Gene3D" id="2.60.40.200">
    <property type="entry name" value="Superoxide dismutase, copper/zinc binding domain"/>
    <property type="match status" value="1"/>
</dbReference>
<dbReference type="RefSeq" id="WP_379947435.1">
    <property type="nucleotide sequence ID" value="NZ_JBHMAF010000004.1"/>
</dbReference>
<accession>A0ABV5W972</accession>
<evidence type="ECO:0000256" key="1">
    <source>
        <dbReference type="ARBA" id="ARBA00010457"/>
    </source>
</evidence>
<dbReference type="InterPro" id="IPR036423">
    <property type="entry name" value="SOD-like_Cu/Zn_dom_sf"/>
</dbReference>
<dbReference type="PANTHER" id="PTHR10003">
    <property type="entry name" value="SUPEROXIDE DISMUTASE CU-ZN -RELATED"/>
    <property type="match status" value="1"/>
</dbReference>
<dbReference type="CDD" id="cd00305">
    <property type="entry name" value="Cu-Zn_Superoxide_Dismutase"/>
    <property type="match status" value="1"/>
</dbReference>
<evidence type="ECO:0000313" key="5">
    <source>
        <dbReference type="Proteomes" id="UP001589609"/>
    </source>
</evidence>
<keyword evidence="5" id="KW-1185">Reference proteome</keyword>
<organism evidence="4 5">
    <name type="scientific">Ectobacillus funiculus</name>
    <dbReference type="NCBI Taxonomy" id="137993"/>
    <lineage>
        <taxon>Bacteria</taxon>
        <taxon>Bacillati</taxon>
        <taxon>Bacillota</taxon>
        <taxon>Bacilli</taxon>
        <taxon>Bacillales</taxon>
        <taxon>Bacillaceae</taxon>
        <taxon>Ectobacillus</taxon>
    </lineage>
</organism>
<evidence type="ECO:0000313" key="4">
    <source>
        <dbReference type="EMBL" id="MFB9757140.1"/>
    </source>
</evidence>
<dbReference type="Pfam" id="PF00080">
    <property type="entry name" value="Sod_Cu"/>
    <property type="match status" value="1"/>
</dbReference>
<feature type="domain" description="Superoxide dismutase copper/zinc binding" evidence="3">
    <location>
        <begin position="39"/>
        <end position="169"/>
    </location>
</feature>
<comment type="similarity">
    <text evidence="1">Belongs to the Cu-Zn superoxide dismutase family.</text>
</comment>